<evidence type="ECO:0000256" key="3">
    <source>
        <dbReference type="ARBA" id="ARBA00023082"/>
    </source>
</evidence>
<dbReference type="GO" id="GO:0003677">
    <property type="term" value="F:DNA binding"/>
    <property type="evidence" value="ECO:0007669"/>
    <property type="project" value="UniProtKB-KW"/>
</dbReference>
<dbReference type="InterPro" id="IPR007627">
    <property type="entry name" value="RNA_pol_sigma70_r2"/>
</dbReference>
<dbReference type="CDD" id="cd06171">
    <property type="entry name" value="Sigma70_r4"/>
    <property type="match status" value="1"/>
</dbReference>
<dbReference type="InterPro" id="IPR000838">
    <property type="entry name" value="RNA_pol_sigma70_ECF_CS"/>
</dbReference>
<keyword evidence="4 6" id="KW-0238">DNA-binding</keyword>
<evidence type="ECO:0000259" key="7">
    <source>
        <dbReference type="Pfam" id="PF04542"/>
    </source>
</evidence>
<dbReference type="PROSITE" id="PS01063">
    <property type="entry name" value="SIGMA70_ECF"/>
    <property type="match status" value="1"/>
</dbReference>
<dbReference type="EMBL" id="BMES01000002">
    <property type="protein sequence ID" value="GGH26748.1"/>
    <property type="molecule type" value="Genomic_DNA"/>
</dbReference>
<comment type="caution">
    <text evidence="9">The sequence shown here is derived from an EMBL/GenBank/DDBJ whole genome shotgun (WGS) entry which is preliminary data.</text>
</comment>
<keyword evidence="10" id="KW-1185">Reference proteome</keyword>
<dbReference type="SUPFAM" id="SSF88659">
    <property type="entry name" value="Sigma3 and sigma4 domains of RNA polymerase sigma factors"/>
    <property type="match status" value="1"/>
</dbReference>
<dbReference type="InterPro" id="IPR014284">
    <property type="entry name" value="RNA_pol_sigma-70_dom"/>
</dbReference>
<dbReference type="PANTHER" id="PTHR43133:SF25">
    <property type="entry name" value="RNA POLYMERASE SIGMA FACTOR RFAY-RELATED"/>
    <property type="match status" value="1"/>
</dbReference>
<dbReference type="Proteomes" id="UP000603912">
    <property type="component" value="Unassembled WGS sequence"/>
</dbReference>
<name>A0A917I9P4_9HYPH</name>
<dbReference type="GO" id="GO:0016987">
    <property type="term" value="F:sigma factor activity"/>
    <property type="evidence" value="ECO:0007669"/>
    <property type="project" value="UniProtKB-KW"/>
</dbReference>
<keyword evidence="5 6" id="KW-0804">Transcription</keyword>
<dbReference type="RefSeq" id="WP_188518967.1">
    <property type="nucleotide sequence ID" value="NZ_BMES01000002.1"/>
</dbReference>
<evidence type="ECO:0000256" key="5">
    <source>
        <dbReference type="ARBA" id="ARBA00023163"/>
    </source>
</evidence>
<evidence type="ECO:0000313" key="9">
    <source>
        <dbReference type="EMBL" id="GGH26748.1"/>
    </source>
</evidence>
<feature type="domain" description="RNA polymerase sigma-70 region 2" evidence="7">
    <location>
        <begin position="18"/>
        <end position="79"/>
    </location>
</feature>
<comment type="similarity">
    <text evidence="1 6">Belongs to the sigma-70 factor family. ECF subfamily.</text>
</comment>
<reference evidence="9" key="1">
    <citation type="journal article" date="2014" name="Int. J. Syst. Evol. Microbiol.">
        <title>Complete genome sequence of Corynebacterium casei LMG S-19264T (=DSM 44701T), isolated from a smear-ripened cheese.</title>
        <authorList>
            <consortium name="US DOE Joint Genome Institute (JGI-PGF)"/>
            <person name="Walter F."/>
            <person name="Albersmeier A."/>
            <person name="Kalinowski J."/>
            <person name="Ruckert C."/>
        </authorList>
    </citation>
    <scope>NUCLEOTIDE SEQUENCE</scope>
    <source>
        <strain evidence="9">CGMCC 1.12214</strain>
    </source>
</reference>
<proteinExistence type="inferred from homology"/>
<accession>A0A917I9P4</accession>
<dbReference type="AlphaFoldDB" id="A0A917I9P4"/>
<dbReference type="InterPro" id="IPR013325">
    <property type="entry name" value="RNA_pol_sigma_r2"/>
</dbReference>
<gene>
    <name evidence="9" type="ORF">GCM10007036_34780</name>
</gene>
<dbReference type="PANTHER" id="PTHR43133">
    <property type="entry name" value="RNA POLYMERASE ECF-TYPE SIGMA FACTO"/>
    <property type="match status" value="1"/>
</dbReference>
<keyword evidence="3 6" id="KW-0731">Sigma factor</keyword>
<dbReference type="Gene3D" id="1.10.1740.10">
    <property type="match status" value="1"/>
</dbReference>
<dbReference type="NCBIfam" id="TIGR02937">
    <property type="entry name" value="sigma70-ECF"/>
    <property type="match status" value="1"/>
</dbReference>
<organism evidence="9 10">
    <name type="scientific">Alsobacter metallidurans</name>
    <dbReference type="NCBI Taxonomy" id="340221"/>
    <lineage>
        <taxon>Bacteria</taxon>
        <taxon>Pseudomonadati</taxon>
        <taxon>Pseudomonadota</taxon>
        <taxon>Alphaproteobacteria</taxon>
        <taxon>Hyphomicrobiales</taxon>
        <taxon>Alsobacteraceae</taxon>
        <taxon>Alsobacter</taxon>
    </lineage>
</organism>
<evidence type="ECO:0000256" key="6">
    <source>
        <dbReference type="RuleBase" id="RU000716"/>
    </source>
</evidence>
<dbReference type="InterPro" id="IPR013324">
    <property type="entry name" value="RNA_pol_sigma_r3/r4-like"/>
</dbReference>
<evidence type="ECO:0000259" key="8">
    <source>
        <dbReference type="Pfam" id="PF08281"/>
    </source>
</evidence>
<dbReference type="SUPFAM" id="SSF88946">
    <property type="entry name" value="Sigma2 domain of RNA polymerase sigma factors"/>
    <property type="match status" value="1"/>
</dbReference>
<dbReference type="InterPro" id="IPR039425">
    <property type="entry name" value="RNA_pol_sigma-70-like"/>
</dbReference>
<dbReference type="Pfam" id="PF08281">
    <property type="entry name" value="Sigma70_r4_2"/>
    <property type="match status" value="1"/>
</dbReference>
<dbReference type="Gene3D" id="1.10.10.10">
    <property type="entry name" value="Winged helix-like DNA-binding domain superfamily/Winged helix DNA-binding domain"/>
    <property type="match status" value="1"/>
</dbReference>
<dbReference type="InterPro" id="IPR036388">
    <property type="entry name" value="WH-like_DNA-bd_sf"/>
</dbReference>
<feature type="domain" description="RNA polymerase sigma factor 70 region 4 type 2" evidence="8">
    <location>
        <begin position="106"/>
        <end position="157"/>
    </location>
</feature>
<dbReference type="NCBIfam" id="NF009199">
    <property type="entry name" value="PRK12547.1"/>
    <property type="match status" value="1"/>
</dbReference>
<dbReference type="GO" id="GO:0006352">
    <property type="term" value="P:DNA-templated transcription initiation"/>
    <property type="evidence" value="ECO:0007669"/>
    <property type="project" value="InterPro"/>
</dbReference>
<dbReference type="Pfam" id="PF04542">
    <property type="entry name" value="Sigma70_r2"/>
    <property type="match status" value="1"/>
</dbReference>
<reference evidence="9" key="2">
    <citation type="submission" date="2020-09" db="EMBL/GenBank/DDBJ databases">
        <authorList>
            <person name="Sun Q."/>
            <person name="Zhou Y."/>
        </authorList>
    </citation>
    <scope>NUCLEOTIDE SEQUENCE</scope>
    <source>
        <strain evidence="9">CGMCC 1.12214</strain>
    </source>
</reference>
<dbReference type="InterPro" id="IPR013249">
    <property type="entry name" value="RNA_pol_sigma70_r4_t2"/>
</dbReference>
<evidence type="ECO:0000256" key="1">
    <source>
        <dbReference type="ARBA" id="ARBA00010641"/>
    </source>
</evidence>
<evidence type="ECO:0000256" key="4">
    <source>
        <dbReference type="ARBA" id="ARBA00023125"/>
    </source>
</evidence>
<sequence>MNPQGSASLKAELLGAIPSLRAFAMSLSGNIDRADDLVQETLVKAWSNLGSFTEGTNMSAWLFTILRNIFYSEYRKRRREVADPEGQIAARLASAPSQNSHMDFLDFQNALQQLSPDQREALILVGASGMSYEEAADICGCAVGTMKSRVNRARNRLGQLLSTAADGEFDGDSIWNPAEPAMEKMLRAGE</sequence>
<evidence type="ECO:0000256" key="2">
    <source>
        <dbReference type="ARBA" id="ARBA00023015"/>
    </source>
</evidence>
<keyword evidence="2 6" id="KW-0805">Transcription regulation</keyword>
<protein>
    <recommendedName>
        <fullName evidence="6">RNA polymerase sigma factor</fullName>
    </recommendedName>
</protein>
<evidence type="ECO:0000313" key="10">
    <source>
        <dbReference type="Proteomes" id="UP000603912"/>
    </source>
</evidence>